<gene>
    <name evidence="10" type="ORF">CCUR1050_LOCUS19280</name>
</gene>
<dbReference type="PRINTS" id="PR00193">
    <property type="entry name" value="MYOSINHEAVY"/>
</dbReference>
<dbReference type="Pfam" id="PF00063">
    <property type="entry name" value="Myosin_head"/>
    <property type="match status" value="1"/>
</dbReference>
<dbReference type="SMART" id="SM00242">
    <property type="entry name" value="MYSc"/>
    <property type="match status" value="1"/>
</dbReference>
<evidence type="ECO:0000313" key="10">
    <source>
        <dbReference type="EMBL" id="CAD8641596.1"/>
    </source>
</evidence>
<dbReference type="GO" id="GO:0005737">
    <property type="term" value="C:cytoplasm"/>
    <property type="evidence" value="ECO:0007669"/>
    <property type="project" value="TreeGrafter"/>
</dbReference>
<feature type="compositionally biased region" description="Gly residues" evidence="7">
    <location>
        <begin position="1430"/>
        <end position="1439"/>
    </location>
</feature>
<dbReference type="InterPro" id="IPR006869">
    <property type="entry name" value="DUF547"/>
</dbReference>
<dbReference type="GO" id="GO:0005524">
    <property type="term" value="F:ATP binding"/>
    <property type="evidence" value="ECO:0007669"/>
    <property type="project" value="UniProtKB-UniRule"/>
</dbReference>
<dbReference type="GO" id="GO:0016020">
    <property type="term" value="C:membrane"/>
    <property type="evidence" value="ECO:0007669"/>
    <property type="project" value="TreeGrafter"/>
</dbReference>
<evidence type="ECO:0000256" key="6">
    <source>
        <dbReference type="PROSITE-ProRule" id="PRU00782"/>
    </source>
</evidence>
<evidence type="ECO:0000256" key="7">
    <source>
        <dbReference type="SAM" id="MobiDB-lite"/>
    </source>
</evidence>
<dbReference type="GO" id="GO:0000146">
    <property type="term" value="F:microfilament motor activity"/>
    <property type="evidence" value="ECO:0007669"/>
    <property type="project" value="TreeGrafter"/>
</dbReference>
<feature type="compositionally biased region" description="Acidic residues" evidence="7">
    <location>
        <begin position="875"/>
        <end position="900"/>
    </location>
</feature>
<dbReference type="SUPFAM" id="SSF46785">
    <property type="entry name" value="Winged helix' DNA-binding domain"/>
    <property type="match status" value="1"/>
</dbReference>
<keyword evidence="3 6" id="KW-0518">Myosin</keyword>
<reference evidence="10" key="1">
    <citation type="submission" date="2021-01" db="EMBL/GenBank/DDBJ databases">
        <authorList>
            <person name="Corre E."/>
            <person name="Pelletier E."/>
            <person name="Niang G."/>
            <person name="Scheremetjew M."/>
            <person name="Finn R."/>
            <person name="Kale V."/>
            <person name="Holt S."/>
            <person name="Cochrane G."/>
            <person name="Meng A."/>
            <person name="Brown T."/>
            <person name="Cohen L."/>
        </authorList>
    </citation>
    <scope>NUCLEOTIDE SEQUENCE</scope>
    <source>
        <strain evidence="10">CCAP979/52</strain>
    </source>
</reference>
<organism evidence="10">
    <name type="scientific">Cryptomonas curvata</name>
    <dbReference type="NCBI Taxonomy" id="233186"/>
    <lineage>
        <taxon>Eukaryota</taxon>
        <taxon>Cryptophyceae</taxon>
        <taxon>Cryptomonadales</taxon>
        <taxon>Cryptomonadaceae</taxon>
        <taxon>Cryptomonas</taxon>
    </lineage>
</organism>
<dbReference type="Pfam" id="PF00610">
    <property type="entry name" value="DEP"/>
    <property type="match status" value="1"/>
</dbReference>
<dbReference type="InterPro" id="IPR027417">
    <property type="entry name" value="P-loop_NTPase"/>
</dbReference>
<dbReference type="CDD" id="cd04371">
    <property type="entry name" value="DEP"/>
    <property type="match status" value="1"/>
</dbReference>
<feature type="region of interest" description="Actin-binding" evidence="6">
    <location>
        <begin position="621"/>
        <end position="643"/>
    </location>
</feature>
<dbReference type="PANTHER" id="PTHR13140:SF706">
    <property type="entry name" value="DILUTE CLASS UNCONVENTIONAL MYOSIN, ISOFORM C"/>
    <property type="match status" value="1"/>
</dbReference>
<dbReference type="GO" id="GO:0051015">
    <property type="term" value="F:actin filament binding"/>
    <property type="evidence" value="ECO:0007669"/>
    <property type="project" value="TreeGrafter"/>
</dbReference>
<evidence type="ECO:0000259" key="8">
    <source>
        <dbReference type="PROSITE" id="PS50186"/>
    </source>
</evidence>
<feature type="region of interest" description="Disordered" evidence="7">
    <location>
        <begin position="874"/>
        <end position="908"/>
    </location>
</feature>
<protein>
    <recommendedName>
        <fullName evidence="11">Myosin motor domain-containing protein</fullName>
    </recommendedName>
</protein>
<dbReference type="PROSITE" id="PS51456">
    <property type="entry name" value="MYOSIN_MOTOR"/>
    <property type="match status" value="1"/>
</dbReference>
<keyword evidence="2 6" id="KW-0067">ATP-binding</keyword>
<evidence type="ECO:0000256" key="3">
    <source>
        <dbReference type="ARBA" id="ARBA00023123"/>
    </source>
</evidence>
<dbReference type="Gene3D" id="1.10.10.820">
    <property type="match status" value="1"/>
</dbReference>
<dbReference type="InterPro" id="IPR000591">
    <property type="entry name" value="DEP_dom"/>
</dbReference>
<feature type="domain" description="DEP" evidence="8">
    <location>
        <begin position="956"/>
        <end position="1046"/>
    </location>
</feature>
<feature type="region of interest" description="Disordered" evidence="7">
    <location>
        <begin position="1373"/>
        <end position="1439"/>
    </location>
</feature>
<evidence type="ECO:0008006" key="11">
    <source>
        <dbReference type="Google" id="ProtNLM"/>
    </source>
</evidence>
<feature type="compositionally biased region" description="Low complexity" evidence="7">
    <location>
        <begin position="830"/>
        <end position="856"/>
    </location>
</feature>
<dbReference type="PROSITE" id="PS50186">
    <property type="entry name" value="DEP"/>
    <property type="match status" value="1"/>
</dbReference>
<dbReference type="Gene3D" id="1.10.10.10">
    <property type="entry name" value="Winged helix-like DNA-binding domain superfamily/Winged helix DNA-binding domain"/>
    <property type="match status" value="1"/>
</dbReference>
<keyword evidence="1 6" id="KW-0547">Nucleotide-binding</keyword>
<dbReference type="PROSITE" id="PS50096">
    <property type="entry name" value="IQ"/>
    <property type="match status" value="1"/>
</dbReference>
<feature type="region of interest" description="Disordered" evidence="7">
    <location>
        <begin position="830"/>
        <end position="860"/>
    </location>
</feature>
<feature type="binding site" evidence="6">
    <location>
        <begin position="152"/>
        <end position="159"/>
    </location>
    <ligand>
        <name>ATP</name>
        <dbReference type="ChEBI" id="CHEBI:30616"/>
    </ligand>
</feature>
<dbReference type="Gene3D" id="1.20.5.4820">
    <property type="match status" value="1"/>
</dbReference>
<dbReference type="Gene3D" id="3.40.850.10">
    <property type="entry name" value="Kinesin motor domain"/>
    <property type="match status" value="1"/>
</dbReference>
<evidence type="ECO:0000256" key="1">
    <source>
        <dbReference type="ARBA" id="ARBA00022741"/>
    </source>
</evidence>
<feature type="compositionally biased region" description="Pro residues" evidence="7">
    <location>
        <begin position="1403"/>
        <end position="1418"/>
    </location>
</feature>
<evidence type="ECO:0000256" key="4">
    <source>
        <dbReference type="ARBA" id="ARBA00023175"/>
    </source>
</evidence>
<dbReference type="PANTHER" id="PTHR13140">
    <property type="entry name" value="MYOSIN"/>
    <property type="match status" value="1"/>
</dbReference>
<dbReference type="InterPro" id="IPR036961">
    <property type="entry name" value="Kinesin_motor_dom_sf"/>
</dbReference>
<dbReference type="InterPro" id="IPR001609">
    <property type="entry name" value="Myosin_head_motor_dom-like"/>
</dbReference>
<feature type="domain" description="Myosin motor" evidence="9">
    <location>
        <begin position="61"/>
        <end position="746"/>
    </location>
</feature>
<dbReference type="SUPFAM" id="SSF52540">
    <property type="entry name" value="P-loop containing nucleoside triphosphate hydrolases"/>
    <property type="match status" value="1"/>
</dbReference>
<name>A0A7S0QMA7_9CRYP</name>
<sequence>MALYSSESNRAWVSFKDGEWLECDVTNSSQTQLNLRFTDGQVQTVNRTQCQFCYRNPSAVEDSDDFLTLPNLDEPNILHSLRVRYWKGHVYSYTGPILIAVNPWKPVDIYNINVLERHKSSASKEPHIFGVASKAFRELLNSRKNQCILISGESGSGKTESTKYVLQVLTASGENRTGASASIEQQVMLTNPVLEAFGNAKTLRNDNSSRFGKWINVHFDRKGTVAGAEIKTYLLEKARVVQQTAGERNYHVFYQVCCAAAAQKMLQDLRVEDASTFNYTKTCLVANNNDDTKSFDRTKQALHFIGFDATSQQNIFASISAILHIGNMQITEDREGNAVLDNDAHLQAVCSLLKVDVEAMKKGICLRLITAGTDVMLKPETSDRANQGRDAFAKALYSKLFDNIVKCVNSALRLKQATVTMQASVLDIFGFEVFQKNHFEQFCINYANEKLQLHFNHFNFMLERQLYAREGIELVESDFVDNSACVELIENKSWGVQAILDDVCIMPKGDDKAYLERLFQTPQMKTHPHFVAPKQRNNTFIVNHYAGTVAYTVDEFCEKNKDLLANDIVTMMQSSKNKFFVTLFEAAAVDPGPTKPGRRPGGGGGGSVAYKSVSATFKTDLQSLMEAINAADPHFVRCVNPNAQKRAELFEDFKAIEQLRCGGVIEAVRMCRESYPSRYTHEEFIGTFSCICPEVAGRQVQNKDEARRVCLAMVQAMKVQDRQYRLGSSMILLKREIIDEMERRRALLLGGRAVVLQNTVRRYVATVELAKKRENRRKFLSVVRIQAILRRTMTRSKYMRMVQAVRLQEKKRLEEEARKKLEEERARANQLLAQQQQQQQSMEQPQQPVQQQPPLQREASNLVAQNSRAAVLDQLGDDESDAEEEDEVQGYLEEDKDDPEPAPQDYAITPAPAKSRQLQTQEEAPPVSPLCIRIQVHAEGITEALLFHVDLLASAIRQAVMIKDHKSFLKVHPNTFRGQAAIEWLRGHAARALFGSEAEKEKNQQLSRSVALLLGQKLLAVGVFRQVTGSLTKPLEDPNALFRFHEDEKEGPLLNCRSIWFQNAREPLLVVSELLYTMLNLRLKYPDRDLRDTEELNNFTAAAAELQLVNINDLSRIQLLAFFLNAYNLMVLHAHVVRGSVDGTDFKSQKIPFTRDNQYMIAAYNYSLAEIEERLFCRVLRAKFPKKSDKSRAPEPRVHFALSLGCASSPRMRIYQPETLDEDLQQAAVEYLTTNAPKNRLRVQQRVHEVTLPKLFKWYKDDFGFSKQEILAYYASFMPPGMREEQTELARSNNFVIKYEKYDWNLHLTKACSEASRQPARQLIANSPASPARRIGYTQEQDPAHFGANQVFTPSLHEVGGGAQNTISQKVMAPYNPNDQRGYAPNQAARAGPGDYRGQQQARPPPGYGGAGYPPPPRGGSISGLQDDSGAGGSDGFMC</sequence>
<dbReference type="EMBL" id="HBEZ01035026">
    <property type="protein sequence ID" value="CAD8641596.1"/>
    <property type="molecule type" value="Transcribed_RNA"/>
</dbReference>
<evidence type="ECO:0000259" key="9">
    <source>
        <dbReference type="PROSITE" id="PS51456"/>
    </source>
</evidence>
<dbReference type="Gene3D" id="1.20.120.720">
    <property type="entry name" value="Myosin VI head, motor domain, U50 subdomain"/>
    <property type="match status" value="1"/>
</dbReference>
<proteinExistence type="inferred from homology"/>
<comment type="similarity">
    <text evidence="6">Belongs to the TRAFAC class myosin-kinesin ATPase superfamily. Myosin family.</text>
</comment>
<dbReference type="SMART" id="SM00049">
    <property type="entry name" value="DEP"/>
    <property type="match status" value="1"/>
</dbReference>
<dbReference type="GO" id="GO:0016459">
    <property type="term" value="C:myosin complex"/>
    <property type="evidence" value="ECO:0007669"/>
    <property type="project" value="UniProtKB-KW"/>
</dbReference>
<dbReference type="CDD" id="cd00124">
    <property type="entry name" value="MYSc"/>
    <property type="match status" value="1"/>
</dbReference>
<dbReference type="InterPro" id="IPR036390">
    <property type="entry name" value="WH_DNA-bd_sf"/>
</dbReference>
<dbReference type="Pfam" id="PF04784">
    <property type="entry name" value="DUF547"/>
    <property type="match status" value="1"/>
</dbReference>
<keyword evidence="4 6" id="KW-0505">Motor protein</keyword>
<dbReference type="InterPro" id="IPR036388">
    <property type="entry name" value="WH-like_DNA-bd_sf"/>
</dbReference>
<dbReference type="GO" id="GO:0007015">
    <property type="term" value="P:actin filament organization"/>
    <property type="evidence" value="ECO:0007669"/>
    <property type="project" value="TreeGrafter"/>
</dbReference>
<dbReference type="Gene3D" id="1.20.58.530">
    <property type="match status" value="1"/>
</dbReference>
<accession>A0A7S0QMA7</accession>
<evidence type="ECO:0000256" key="2">
    <source>
        <dbReference type="ARBA" id="ARBA00022840"/>
    </source>
</evidence>
<evidence type="ECO:0000256" key="5">
    <source>
        <dbReference type="ARBA" id="ARBA00023203"/>
    </source>
</evidence>
<keyword evidence="5 6" id="KW-0009">Actin-binding</keyword>
<dbReference type="GO" id="GO:0035556">
    <property type="term" value="P:intracellular signal transduction"/>
    <property type="evidence" value="ECO:0007669"/>
    <property type="project" value="InterPro"/>
</dbReference>